<keyword evidence="5 10" id="KW-0862">Zinc</keyword>
<evidence type="ECO:0000256" key="8">
    <source>
        <dbReference type="ARBA" id="ARBA00023242"/>
    </source>
</evidence>
<evidence type="ECO:0000256" key="4">
    <source>
        <dbReference type="ARBA" id="ARBA00022771"/>
    </source>
</evidence>
<dbReference type="EMBL" id="JARPUR010000002">
    <property type="protein sequence ID" value="KAK4882099.1"/>
    <property type="molecule type" value="Genomic_DNA"/>
</dbReference>
<feature type="domain" description="C2H2-type" evidence="11">
    <location>
        <begin position="146"/>
        <end position="173"/>
    </location>
</feature>
<keyword evidence="3" id="KW-0677">Repeat</keyword>
<feature type="binding site" evidence="10">
    <location>
        <position position="65"/>
    </location>
    <ligand>
        <name>Zn(2+)</name>
        <dbReference type="ChEBI" id="CHEBI:29105"/>
    </ligand>
</feature>
<dbReference type="FunFam" id="3.30.160.60:FF:000303">
    <property type="entry name" value="Zinc finger protein 41"/>
    <property type="match status" value="1"/>
</dbReference>
<keyword evidence="14" id="KW-1185">Reference proteome</keyword>
<evidence type="ECO:0000256" key="10">
    <source>
        <dbReference type="PROSITE-ProRule" id="PRU01263"/>
    </source>
</evidence>
<keyword evidence="6" id="KW-0805">Transcription regulation</keyword>
<dbReference type="InterPro" id="IPR012934">
    <property type="entry name" value="Znf_AD"/>
</dbReference>
<sequence length="460" mass="52330">MNEFNTYSGIDLNKLCRVCMNSLENNYMSLFNSSNSIVLASKMMSFTTLQIVYGDGLPHLVCLNCSQQIENAYLLKLQCEESDMTLRRYLNSEPTITTTNVDTHTIKEDFDASYVEHNSDNDAFEHTCANISDSDTYKNEAVLKLFECSECKSTFNKASQLNIHLKSHKKKDLIKLSESNCKILNDKEAAHICTVCDVRYQNNDKLIEHMLNEHTEKVLHEDEFDQTSEERLVCNVCNKSYLKASNLAAHMGTHTGIKPFECHICGKCFTQGRAHACHMRTHLDAVDKPHHCDVCKKEFVQESQLQVHMKKHSGKSFVCNVCGKSYCNSGNLKSHMRLHTGDKPYACHICGKKFAQSNAHSYHMKTHSGEKPFVCDVCQKAFTTNGQLVNHRRLHTGERPFACNVCHKRFTQKVAHTIHMMTHTDLLAIRSRTVRDCVSLLALIPADHNKVTLKVCISRE</sequence>
<dbReference type="SMART" id="SM00355">
    <property type="entry name" value="ZnF_C2H2"/>
    <property type="match status" value="9"/>
</dbReference>
<protein>
    <submittedName>
        <fullName evidence="13">Uncharacterized protein</fullName>
    </submittedName>
</protein>
<comment type="caution">
    <text evidence="13">The sequence shown here is derived from an EMBL/GenBank/DDBJ whole genome shotgun (WGS) entry which is preliminary data.</text>
</comment>
<keyword evidence="7" id="KW-0804">Transcription</keyword>
<reference evidence="14" key="1">
    <citation type="submission" date="2023-01" db="EMBL/GenBank/DDBJ databases">
        <title>Key to firefly adult light organ development and bioluminescence: homeobox transcription factors regulate luciferase expression and transportation to peroxisome.</title>
        <authorList>
            <person name="Fu X."/>
        </authorList>
    </citation>
    <scope>NUCLEOTIDE SEQUENCE [LARGE SCALE GENOMIC DNA]</scope>
</reference>
<evidence type="ECO:0000256" key="7">
    <source>
        <dbReference type="ARBA" id="ARBA00023163"/>
    </source>
</evidence>
<keyword evidence="2 10" id="KW-0479">Metal-binding</keyword>
<feature type="domain" description="C2H2-type" evidence="11">
    <location>
        <begin position="401"/>
        <end position="424"/>
    </location>
</feature>
<dbReference type="Gene3D" id="3.30.160.60">
    <property type="entry name" value="Classic Zinc Finger"/>
    <property type="match status" value="8"/>
</dbReference>
<evidence type="ECO:0000256" key="1">
    <source>
        <dbReference type="ARBA" id="ARBA00004123"/>
    </source>
</evidence>
<dbReference type="Gene3D" id="3.40.1800.20">
    <property type="match status" value="1"/>
</dbReference>
<dbReference type="SUPFAM" id="SSF57667">
    <property type="entry name" value="beta-beta-alpha zinc fingers"/>
    <property type="match status" value="5"/>
</dbReference>
<feature type="domain" description="C2H2-type" evidence="11">
    <location>
        <begin position="232"/>
        <end position="259"/>
    </location>
</feature>
<feature type="domain" description="C2H2-type" evidence="11">
    <location>
        <begin position="290"/>
        <end position="317"/>
    </location>
</feature>
<dbReference type="SUPFAM" id="SSF57716">
    <property type="entry name" value="Glucocorticoid receptor-like (DNA-binding domain)"/>
    <property type="match status" value="1"/>
</dbReference>
<name>A0AAN7PCF5_9COLE</name>
<dbReference type="FunFam" id="3.30.160.60:FF:000512">
    <property type="entry name" value="zinc finger protein 197 isoform X1"/>
    <property type="match status" value="1"/>
</dbReference>
<dbReference type="InterPro" id="IPR013087">
    <property type="entry name" value="Znf_C2H2_type"/>
</dbReference>
<dbReference type="Pfam" id="PF13912">
    <property type="entry name" value="zf-C2H2_6"/>
    <property type="match status" value="1"/>
</dbReference>
<dbReference type="PROSITE" id="PS50157">
    <property type="entry name" value="ZINC_FINGER_C2H2_2"/>
    <property type="match status" value="8"/>
</dbReference>
<evidence type="ECO:0000256" key="3">
    <source>
        <dbReference type="ARBA" id="ARBA00022737"/>
    </source>
</evidence>
<dbReference type="FunFam" id="3.30.160.60:FF:000765">
    <property type="entry name" value="Zinc finger 45-like"/>
    <property type="match status" value="1"/>
</dbReference>
<dbReference type="GO" id="GO:0000978">
    <property type="term" value="F:RNA polymerase II cis-regulatory region sequence-specific DNA binding"/>
    <property type="evidence" value="ECO:0007669"/>
    <property type="project" value="TreeGrafter"/>
</dbReference>
<dbReference type="PROSITE" id="PS51915">
    <property type="entry name" value="ZAD"/>
    <property type="match status" value="1"/>
</dbReference>
<dbReference type="PROSITE" id="PS00028">
    <property type="entry name" value="ZINC_FINGER_C2H2_1"/>
    <property type="match status" value="9"/>
</dbReference>
<proteinExistence type="predicted"/>
<feature type="domain" description="C2H2-type" evidence="11">
    <location>
        <begin position="317"/>
        <end position="344"/>
    </location>
</feature>
<evidence type="ECO:0000256" key="2">
    <source>
        <dbReference type="ARBA" id="ARBA00022723"/>
    </source>
</evidence>
<dbReference type="GO" id="GO:0005654">
    <property type="term" value="C:nucleoplasm"/>
    <property type="evidence" value="ECO:0007669"/>
    <property type="project" value="TreeGrafter"/>
</dbReference>
<dbReference type="FunFam" id="3.30.160.60:FF:000110">
    <property type="entry name" value="Zinc finger protein-like"/>
    <property type="match status" value="2"/>
</dbReference>
<feature type="domain" description="ZAD" evidence="12">
    <location>
        <begin position="14"/>
        <end position="89"/>
    </location>
</feature>
<dbReference type="FunFam" id="3.30.160.60:FF:000065">
    <property type="entry name" value="B-cell CLL/lymphoma 6, member B"/>
    <property type="match status" value="1"/>
</dbReference>
<dbReference type="Pfam" id="PF00096">
    <property type="entry name" value="zf-C2H2"/>
    <property type="match status" value="4"/>
</dbReference>
<gene>
    <name evidence="13" type="ORF">RN001_005418</name>
</gene>
<evidence type="ECO:0000256" key="6">
    <source>
        <dbReference type="ARBA" id="ARBA00023015"/>
    </source>
</evidence>
<dbReference type="AlphaFoldDB" id="A0AAN7PCF5"/>
<organism evidence="13 14">
    <name type="scientific">Aquatica leii</name>
    <dbReference type="NCBI Taxonomy" id="1421715"/>
    <lineage>
        <taxon>Eukaryota</taxon>
        <taxon>Metazoa</taxon>
        <taxon>Ecdysozoa</taxon>
        <taxon>Arthropoda</taxon>
        <taxon>Hexapoda</taxon>
        <taxon>Insecta</taxon>
        <taxon>Pterygota</taxon>
        <taxon>Neoptera</taxon>
        <taxon>Endopterygota</taxon>
        <taxon>Coleoptera</taxon>
        <taxon>Polyphaga</taxon>
        <taxon>Elateriformia</taxon>
        <taxon>Elateroidea</taxon>
        <taxon>Lampyridae</taxon>
        <taxon>Luciolinae</taxon>
        <taxon>Aquatica</taxon>
    </lineage>
</organism>
<evidence type="ECO:0000259" key="11">
    <source>
        <dbReference type="PROSITE" id="PS50157"/>
    </source>
</evidence>
<dbReference type="Proteomes" id="UP001353858">
    <property type="component" value="Unassembled WGS sequence"/>
</dbReference>
<accession>A0AAN7PCF5</accession>
<feature type="binding site" evidence="10">
    <location>
        <position position="16"/>
    </location>
    <ligand>
        <name>Zn(2+)</name>
        <dbReference type="ChEBI" id="CHEBI:29105"/>
    </ligand>
</feature>
<dbReference type="GO" id="GO:0001227">
    <property type="term" value="F:DNA-binding transcription repressor activity, RNA polymerase II-specific"/>
    <property type="evidence" value="ECO:0007669"/>
    <property type="project" value="TreeGrafter"/>
</dbReference>
<dbReference type="InterPro" id="IPR036236">
    <property type="entry name" value="Znf_C2H2_sf"/>
</dbReference>
<dbReference type="Pfam" id="PF12874">
    <property type="entry name" value="zf-met"/>
    <property type="match status" value="1"/>
</dbReference>
<evidence type="ECO:0000259" key="12">
    <source>
        <dbReference type="PROSITE" id="PS51915"/>
    </source>
</evidence>
<keyword evidence="8" id="KW-0539">Nucleus</keyword>
<feature type="domain" description="C2H2-type" evidence="11">
    <location>
        <begin position="345"/>
        <end position="372"/>
    </location>
</feature>
<comment type="subcellular location">
    <subcellularLocation>
        <location evidence="1">Nucleus</location>
    </subcellularLocation>
</comment>
<evidence type="ECO:0000256" key="9">
    <source>
        <dbReference type="PROSITE-ProRule" id="PRU00042"/>
    </source>
</evidence>
<dbReference type="PANTHER" id="PTHR24399">
    <property type="entry name" value="ZINC FINGER AND BTB DOMAIN-CONTAINING"/>
    <property type="match status" value="1"/>
</dbReference>
<dbReference type="SMART" id="SM00868">
    <property type="entry name" value="zf-AD"/>
    <property type="match status" value="1"/>
</dbReference>
<keyword evidence="4 9" id="KW-0863">Zinc-finger</keyword>
<dbReference type="Pfam" id="PF07776">
    <property type="entry name" value="zf-AD"/>
    <property type="match status" value="1"/>
</dbReference>
<evidence type="ECO:0000313" key="13">
    <source>
        <dbReference type="EMBL" id="KAK4882099.1"/>
    </source>
</evidence>
<dbReference type="GO" id="GO:0008270">
    <property type="term" value="F:zinc ion binding"/>
    <property type="evidence" value="ECO:0007669"/>
    <property type="project" value="UniProtKB-UniRule"/>
</dbReference>
<evidence type="ECO:0000313" key="14">
    <source>
        <dbReference type="Proteomes" id="UP001353858"/>
    </source>
</evidence>
<dbReference type="PANTHER" id="PTHR24399:SF23">
    <property type="entry name" value="C2H2-TYPE DOMAIN-CONTAINING PROTEIN"/>
    <property type="match status" value="1"/>
</dbReference>
<feature type="binding site" evidence="10">
    <location>
        <position position="62"/>
    </location>
    <ligand>
        <name>Zn(2+)</name>
        <dbReference type="ChEBI" id="CHEBI:29105"/>
    </ligand>
</feature>
<evidence type="ECO:0000256" key="5">
    <source>
        <dbReference type="ARBA" id="ARBA00022833"/>
    </source>
</evidence>
<feature type="domain" description="C2H2-type" evidence="11">
    <location>
        <begin position="373"/>
        <end position="400"/>
    </location>
</feature>
<feature type="domain" description="C2H2-type" evidence="11">
    <location>
        <begin position="260"/>
        <end position="282"/>
    </location>
</feature>
<feature type="binding site" evidence="10">
    <location>
        <position position="19"/>
    </location>
    <ligand>
        <name>Zn(2+)</name>
        <dbReference type="ChEBI" id="CHEBI:29105"/>
    </ligand>
</feature>